<name>A0A0D8FUV5_9ACTN</name>
<reference evidence="2 3" key="1">
    <citation type="submission" date="2015-01" db="EMBL/GenBank/DDBJ databases">
        <title>Draft genome of the acidophilic iron oxidizer Ferrimicrobium acidiphilum strain T23.</title>
        <authorList>
            <person name="Poehlein A."/>
            <person name="Eisen S."/>
            <person name="Schloemann M."/>
            <person name="Johnson B.D."/>
            <person name="Daniel R."/>
            <person name="Muehling M."/>
        </authorList>
    </citation>
    <scope>NUCLEOTIDE SEQUENCE [LARGE SCALE GENOMIC DNA]</scope>
    <source>
        <strain evidence="2 3">T23</strain>
    </source>
</reference>
<keyword evidence="1" id="KW-0812">Transmembrane</keyword>
<feature type="transmembrane region" description="Helical" evidence="1">
    <location>
        <begin position="22"/>
        <end position="43"/>
    </location>
</feature>
<gene>
    <name evidence="2" type="ORF">FEAC_13930</name>
</gene>
<organism evidence="2 3">
    <name type="scientific">Ferrimicrobium acidiphilum DSM 19497</name>
    <dbReference type="NCBI Taxonomy" id="1121877"/>
    <lineage>
        <taxon>Bacteria</taxon>
        <taxon>Bacillati</taxon>
        <taxon>Actinomycetota</taxon>
        <taxon>Acidimicrobiia</taxon>
        <taxon>Acidimicrobiales</taxon>
        <taxon>Acidimicrobiaceae</taxon>
        <taxon>Ferrimicrobium</taxon>
    </lineage>
</organism>
<evidence type="ECO:0000313" key="2">
    <source>
        <dbReference type="EMBL" id="KJE76891.1"/>
    </source>
</evidence>
<evidence type="ECO:0008006" key="4">
    <source>
        <dbReference type="Google" id="ProtNLM"/>
    </source>
</evidence>
<dbReference type="SUPFAM" id="SSF143100">
    <property type="entry name" value="TTHA1013/TTHA0281-like"/>
    <property type="match status" value="1"/>
</dbReference>
<protein>
    <recommendedName>
        <fullName evidence="4">HicB-like antitoxin of toxin-antitoxin system domain-containing protein</fullName>
    </recommendedName>
</protein>
<keyword evidence="3" id="KW-1185">Reference proteome</keyword>
<dbReference type="AlphaFoldDB" id="A0A0D8FUV5"/>
<proteinExistence type="predicted"/>
<dbReference type="RefSeq" id="WP_201773864.1">
    <property type="nucleotide sequence ID" value="NZ_JQKF01000019.1"/>
</dbReference>
<sequence>MQETVEQPTADTHTPKPPRRKLIFSLTGVGVVLIGSVIGYLALIPQTHVVPSRLAQLVTIRPGVKAFDIKPTSSLVQPVAKSGIKPLEAAARQFPAETGIYSRIWRPSSNAAAATEIIAFLSPTTTTARSVYQLLNTQQLGAKSYAASSLTRRSTFQVPGIAGSSGATYSSSAKSTTATANPTLGEVVFRIGRVVTLTETLSTSSAQSSVQIIARSEAAQLRSVGPGFTLAATTYPIAASSVWAIVTLVLLLIVGYLPFALPRWRQRQALLRSIENEQREDTWGVVYKRTDSGGWNAYVPALPGIDVVGPTRAETDQLLGEAIADHLDEMRREGLPIPEQNNVVVGHVVAAARPA</sequence>
<comment type="caution">
    <text evidence="2">The sequence shown here is derived from an EMBL/GenBank/DDBJ whole genome shotgun (WGS) entry which is preliminary data.</text>
</comment>
<evidence type="ECO:0000256" key="1">
    <source>
        <dbReference type="SAM" id="Phobius"/>
    </source>
</evidence>
<dbReference type="Proteomes" id="UP000032336">
    <property type="component" value="Unassembled WGS sequence"/>
</dbReference>
<feature type="transmembrane region" description="Helical" evidence="1">
    <location>
        <begin position="242"/>
        <end position="261"/>
    </location>
</feature>
<accession>A0A0D8FUV5</accession>
<dbReference type="Gene3D" id="3.30.160.250">
    <property type="match status" value="1"/>
</dbReference>
<keyword evidence="1" id="KW-1133">Transmembrane helix</keyword>
<keyword evidence="1" id="KW-0472">Membrane</keyword>
<evidence type="ECO:0000313" key="3">
    <source>
        <dbReference type="Proteomes" id="UP000032336"/>
    </source>
</evidence>
<dbReference type="InterPro" id="IPR035069">
    <property type="entry name" value="TTHA1013/TTHA0281-like"/>
</dbReference>
<dbReference type="GeneID" id="78374157"/>
<dbReference type="EMBL" id="JXUW01000010">
    <property type="protein sequence ID" value="KJE76891.1"/>
    <property type="molecule type" value="Genomic_DNA"/>
</dbReference>
<dbReference type="STRING" id="1121877.FEAC_13930"/>